<evidence type="ECO:0000259" key="2">
    <source>
        <dbReference type="SMART" id="SM00507"/>
    </source>
</evidence>
<reference evidence="3" key="1">
    <citation type="submission" date="2023-05" db="EMBL/GenBank/DDBJ databases">
        <authorList>
            <person name="Du J."/>
        </authorList>
    </citation>
    <scope>NUCLEOTIDE SEQUENCE</scope>
    <source>
        <strain evidence="3">UMB1064</strain>
    </source>
</reference>
<dbReference type="Gene3D" id="1.10.30.50">
    <property type="match status" value="1"/>
</dbReference>
<dbReference type="RefSeq" id="WP_284826222.1">
    <property type="nucleotide sequence ID" value="NZ_JASOOY020000030.1"/>
</dbReference>
<keyword evidence="3" id="KW-0540">Nuclease</keyword>
<dbReference type="Proteomes" id="UP001223646">
    <property type="component" value="Unassembled WGS sequence"/>
</dbReference>
<protein>
    <submittedName>
        <fullName evidence="3">HNH endonuclease signature motif containing protein</fullName>
    </submittedName>
</protein>
<feature type="region of interest" description="Disordered" evidence="1">
    <location>
        <begin position="428"/>
        <end position="465"/>
    </location>
</feature>
<dbReference type="EMBL" id="JASOOY020000030">
    <property type="protein sequence ID" value="MEO3717546.1"/>
    <property type="molecule type" value="Genomic_DNA"/>
</dbReference>
<sequence length="465" mass="51417">MSEKGSPAKQPSDVYQAALLPEAPQFFHESSTNQLAVAGIQRNRLELGIACGCTPKSLEVDVDAYIAEIAPELGISRGKALEYVEVGIQLARMPRLGAFIKARAHLPFAHLITIARATAPLHDPEVRAAVEEEIARFVIPRKHGEALRGVRSLHKFLQRVIEEIEPQLRPKNLPGDVDPLLPAGEREIVGESIGFEDGDNFAEVFMELEKTRALEFKATLESISTSAGCTRVEALTHLIRGTAEAKIILNLYCPATEERPRTAWLGGVGWISQLATQAWIDKVTHIRLLADESAEGYAPTESQRAFVKGRDGTCRFPGCDVPAELCDIDHIEPYDKERPAEGGATETPNLHCLCRRHHNMKTAGLWNVARDRDGVELWTSSSTGKKAVSLEDGPLAGHGRYTFDKRGLRMTQALEEYNQYRQELIEQSQKLVEEARKGEDADTPDTPDTDTPDTEEPPKANEFGF</sequence>
<dbReference type="CDD" id="cd00085">
    <property type="entry name" value="HNHc"/>
    <property type="match status" value="1"/>
</dbReference>
<name>A0AAW9SUR5_CORAY</name>
<keyword evidence="3" id="KW-0255">Endonuclease</keyword>
<evidence type="ECO:0000256" key="1">
    <source>
        <dbReference type="SAM" id="MobiDB-lite"/>
    </source>
</evidence>
<dbReference type="SMART" id="SM00507">
    <property type="entry name" value="HNHc"/>
    <property type="match status" value="1"/>
</dbReference>
<evidence type="ECO:0000313" key="3">
    <source>
        <dbReference type="EMBL" id="MEO3717546.1"/>
    </source>
</evidence>
<dbReference type="GO" id="GO:0004519">
    <property type="term" value="F:endonuclease activity"/>
    <property type="evidence" value="ECO:0007669"/>
    <property type="project" value="UniProtKB-KW"/>
</dbReference>
<evidence type="ECO:0000313" key="4">
    <source>
        <dbReference type="Proteomes" id="UP001223646"/>
    </source>
</evidence>
<organism evidence="3 4">
    <name type="scientific">Corynebacterium amycolatum</name>
    <dbReference type="NCBI Taxonomy" id="43765"/>
    <lineage>
        <taxon>Bacteria</taxon>
        <taxon>Bacillati</taxon>
        <taxon>Actinomycetota</taxon>
        <taxon>Actinomycetes</taxon>
        <taxon>Mycobacteriales</taxon>
        <taxon>Corynebacteriaceae</taxon>
        <taxon>Corynebacterium</taxon>
    </lineage>
</organism>
<accession>A0AAW9SUR5</accession>
<dbReference type="AlphaFoldDB" id="A0AAW9SUR5"/>
<keyword evidence="3" id="KW-0378">Hydrolase</keyword>
<reference evidence="3" key="2">
    <citation type="submission" date="2024-05" db="EMBL/GenBank/DDBJ databases">
        <authorList>
            <person name="Wolfe A."/>
        </authorList>
    </citation>
    <scope>NUCLEOTIDE SEQUENCE</scope>
    <source>
        <strain evidence="3">UMB1064</strain>
    </source>
</reference>
<comment type="caution">
    <text evidence="3">The sequence shown here is derived from an EMBL/GenBank/DDBJ whole genome shotgun (WGS) entry which is preliminary data.</text>
</comment>
<dbReference type="InterPro" id="IPR003615">
    <property type="entry name" value="HNH_nuc"/>
</dbReference>
<feature type="domain" description="HNH nuclease" evidence="2">
    <location>
        <begin position="302"/>
        <end position="359"/>
    </location>
</feature>
<proteinExistence type="predicted"/>
<gene>
    <name evidence="3" type="ORF">QP460_008090</name>
</gene>
<feature type="compositionally biased region" description="Basic and acidic residues" evidence="1">
    <location>
        <begin position="431"/>
        <end position="440"/>
    </location>
</feature>
<feature type="compositionally biased region" description="Acidic residues" evidence="1">
    <location>
        <begin position="441"/>
        <end position="455"/>
    </location>
</feature>